<organism evidence="8">
    <name type="scientific">Thiolapillus brandeum</name>
    <dbReference type="NCBI Taxonomy" id="1076588"/>
    <lineage>
        <taxon>Bacteria</taxon>
        <taxon>Pseudomonadati</taxon>
        <taxon>Pseudomonadota</taxon>
        <taxon>Gammaproteobacteria</taxon>
        <taxon>Chromatiales</taxon>
        <taxon>Sedimenticolaceae</taxon>
        <taxon>Thiolapillus</taxon>
    </lineage>
</organism>
<feature type="transmembrane region" description="Helical" evidence="6">
    <location>
        <begin position="6"/>
        <end position="22"/>
    </location>
</feature>
<evidence type="ECO:0000256" key="3">
    <source>
        <dbReference type="ARBA" id="ARBA00022989"/>
    </source>
</evidence>
<reference evidence="8" key="1">
    <citation type="journal article" date="2020" name="mSystems">
        <title>Genome- and Community-Level Interaction Insights into Carbon Utilization and Element Cycling Functions of Hydrothermarchaeota in Hydrothermal Sediment.</title>
        <authorList>
            <person name="Zhou Z."/>
            <person name="Liu Y."/>
            <person name="Xu W."/>
            <person name="Pan J."/>
            <person name="Luo Z.H."/>
            <person name="Li M."/>
        </authorList>
    </citation>
    <scope>NUCLEOTIDE SEQUENCE [LARGE SCALE GENOMIC DNA]</scope>
    <source>
        <strain evidence="8">HyVt-26</strain>
    </source>
</reference>
<evidence type="ECO:0000256" key="2">
    <source>
        <dbReference type="ARBA" id="ARBA00022692"/>
    </source>
</evidence>
<keyword evidence="1" id="KW-1003">Cell membrane</keyword>
<proteinExistence type="predicted"/>
<comment type="caution">
    <text evidence="8">The sequence shown here is derived from an EMBL/GenBank/DDBJ whole genome shotgun (WGS) entry which is preliminary data.</text>
</comment>
<dbReference type="AlphaFoldDB" id="A0A831NVZ8"/>
<dbReference type="EMBL" id="DRCV01000180">
    <property type="protein sequence ID" value="HDK38170.1"/>
    <property type="molecule type" value="Genomic_DNA"/>
</dbReference>
<dbReference type="PANTHER" id="PTHR22550:SF5">
    <property type="entry name" value="LEUCINE ZIPPER PROTEIN 4"/>
    <property type="match status" value="1"/>
</dbReference>
<keyword evidence="3 6" id="KW-1133">Transmembrane helix</keyword>
<dbReference type="InterPro" id="IPR036465">
    <property type="entry name" value="vWFA_dom_sf"/>
</dbReference>
<dbReference type="SUPFAM" id="SSF53300">
    <property type="entry name" value="vWA-like"/>
    <property type="match status" value="1"/>
</dbReference>
<feature type="domain" description="VWFA" evidence="7">
    <location>
        <begin position="100"/>
        <end position="295"/>
    </location>
</feature>
<gene>
    <name evidence="8" type="ORF">ENG92_04055</name>
</gene>
<dbReference type="PROSITE" id="PS50234">
    <property type="entry name" value="VWFA"/>
    <property type="match status" value="1"/>
</dbReference>
<dbReference type="PANTHER" id="PTHR22550">
    <property type="entry name" value="SPORE GERMINATION PROTEIN"/>
    <property type="match status" value="1"/>
</dbReference>
<keyword evidence="4 6" id="KW-0472">Membrane</keyword>
<dbReference type="InterPro" id="IPR050768">
    <property type="entry name" value="UPF0353/GerABKA_families"/>
</dbReference>
<feature type="transmembrane region" description="Helical" evidence="6">
    <location>
        <begin position="314"/>
        <end position="332"/>
    </location>
</feature>
<dbReference type="Proteomes" id="UP000885822">
    <property type="component" value="Unassembled WGS sequence"/>
</dbReference>
<evidence type="ECO:0000256" key="6">
    <source>
        <dbReference type="SAM" id="Phobius"/>
    </source>
</evidence>
<dbReference type="Pfam" id="PF00092">
    <property type="entry name" value="VWA"/>
    <property type="match status" value="1"/>
</dbReference>
<feature type="transmembrane region" description="Helical" evidence="6">
    <location>
        <begin position="69"/>
        <end position="87"/>
    </location>
</feature>
<evidence type="ECO:0000256" key="1">
    <source>
        <dbReference type="ARBA" id="ARBA00022475"/>
    </source>
</evidence>
<accession>A0A831NVZ8</accession>
<evidence type="ECO:0000256" key="5">
    <source>
        <dbReference type="SAM" id="Coils"/>
    </source>
</evidence>
<sequence>MMHFQWPWMIFLLLVPAAQWLLSRNQQQSLNQDQRQRHTTLLHPYLTQLQAAFNAASPKRSTGSLVQKLLIVLLWLGITLALMRPQWLQPYTEERIEGYDLMLAVDASHSMEALDFSVKGKQVTRMQVVKGVMGRFLEQRQNDRVGLIIFGNQAFVLSPLTLDRQSVEQLLNNLVPRIAGDGTAIGDGLGLGIKKLRQRPPGSRVLILVADGENTAGTIPPLEAAKLAAKEGIRIYAIGVGSHQKEVPIIEEGHLVTRSDLGFDETLMQEIAEITGGAYFRASDTDALEKISQRINELEKTHAESRTVYVPYPLYRWPLALAMLALLMLGLFPDARLRKLQRIKHV</sequence>
<dbReference type="Gene3D" id="3.40.50.410">
    <property type="entry name" value="von Willebrand factor, type A domain"/>
    <property type="match status" value="1"/>
</dbReference>
<name>A0A831NVZ8_9GAMM</name>
<evidence type="ECO:0000259" key="7">
    <source>
        <dbReference type="PROSITE" id="PS50234"/>
    </source>
</evidence>
<dbReference type="SMART" id="SM00327">
    <property type="entry name" value="VWA"/>
    <property type="match status" value="1"/>
</dbReference>
<keyword evidence="5" id="KW-0175">Coiled coil</keyword>
<dbReference type="InterPro" id="IPR002035">
    <property type="entry name" value="VWF_A"/>
</dbReference>
<keyword evidence="2 6" id="KW-0812">Transmembrane</keyword>
<evidence type="ECO:0000256" key="4">
    <source>
        <dbReference type="ARBA" id="ARBA00023136"/>
    </source>
</evidence>
<protein>
    <submittedName>
        <fullName evidence="8">VWA domain-containing protein</fullName>
    </submittedName>
</protein>
<evidence type="ECO:0000313" key="8">
    <source>
        <dbReference type="EMBL" id="HDK38170.1"/>
    </source>
</evidence>
<feature type="coiled-coil region" evidence="5">
    <location>
        <begin position="281"/>
        <end position="308"/>
    </location>
</feature>